<dbReference type="InterPro" id="IPR027397">
    <property type="entry name" value="Catenin-bd_sf"/>
</dbReference>
<dbReference type="InterPro" id="IPR000233">
    <property type="entry name" value="Cadherin_Y-type_LIR"/>
</dbReference>
<evidence type="ECO:0000256" key="9">
    <source>
        <dbReference type="ARBA" id="ARBA00022949"/>
    </source>
</evidence>
<evidence type="ECO:0000256" key="11">
    <source>
        <dbReference type="ARBA" id="ARBA00023136"/>
    </source>
</evidence>
<dbReference type="PANTHER" id="PTHR24025">
    <property type="entry name" value="DESMOGLEIN FAMILY MEMBER"/>
    <property type="match status" value="1"/>
</dbReference>
<keyword evidence="12" id="KW-0325">Glycoprotein</keyword>
<evidence type="ECO:0000256" key="12">
    <source>
        <dbReference type="ARBA" id="ARBA00023180"/>
    </source>
</evidence>
<evidence type="ECO:0000256" key="8">
    <source>
        <dbReference type="ARBA" id="ARBA00022889"/>
    </source>
</evidence>
<keyword evidence="6" id="KW-0677">Repeat</keyword>
<gene>
    <name evidence="19" type="ORF">PECUL_23A006085</name>
</gene>
<dbReference type="InterPro" id="IPR020894">
    <property type="entry name" value="Cadherin_CS"/>
</dbReference>
<dbReference type="FunFam" id="2.60.40.60:FF:000011">
    <property type="entry name" value="Cadherin 1"/>
    <property type="match status" value="1"/>
</dbReference>
<protein>
    <submittedName>
        <fullName evidence="19">Desmocollin-2 isoform X1</fullName>
    </submittedName>
</protein>
<reference evidence="19" key="1">
    <citation type="submission" date="2022-03" db="EMBL/GenBank/DDBJ databases">
        <authorList>
            <person name="Alioto T."/>
            <person name="Alioto T."/>
            <person name="Gomez Garrido J."/>
        </authorList>
    </citation>
    <scope>NUCLEOTIDE SEQUENCE</scope>
</reference>
<name>A0AAD1S088_PELCU</name>
<proteinExistence type="predicted"/>
<dbReference type="Pfam" id="PF00028">
    <property type="entry name" value="Cadherin"/>
    <property type="match status" value="4"/>
</dbReference>
<dbReference type="PANTHER" id="PTHR24025:SF0">
    <property type="entry name" value="DESMOCOLLIN-2"/>
    <property type="match status" value="1"/>
</dbReference>
<keyword evidence="4 14" id="KW-0812">Transmembrane</keyword>
<sequence length="900" mass="98556">MGAIGSPGISLPHIWCFFMILLPLCAFGENCHKVTLPVPSEIIHSGFLIGKVDLHRCLNSYDYLAKSNNPKFEVFEDGSIYAKRKISLSDTKKISFAILLLDFSTMMKKKIQIKVVAKPETSKQRYTRGLLRRTKRRWQPMPASVMENSPGPFPALVQQIQSDTQVNYTILYSISGAGVDQPPVGLFYIESHTGNIFITRAVNREEIPLYTLMCYASTADGYSPETPLRFTVKVEDMNDNAPLFTEESFCMEILEHSNRGAIVGRVNATDLDEPNSLHTLLRYSLISQIPASPIMFAVDPNYGIITTTSNNLDREVADNYVLLIEVRDMGGRFASCLSSTGTVLITVTDINDYAPTFTQQSYQTEVNENESGMIILRIPVIDKDLSNSSNWRAKYSITQGNEKGYFNITTDPVTNEGLLSVVKGINYEEVQKILIQVGVTNEVSLITPSGTKTSGLSTVPVTVIVKNVDEGPEFQPAVKIIHVRENQTIGTVIGDFKAIDPETNSGNGIIYSLQDSLSWVSIDQTSGQLTTIKVLDYESNEAPNHQHNVTVYGVDQSGKTGTGTLVIIVDDVNDNMPFVPRDGSNICNTGRSYSVIEAADPDGTPYSAPFKFSLDPSVSNQWRIVQTDGKSIRLEPVTDMAIGTYDVPLHIVDQQGHGTTQILKITKCICADGINCSSSRSDKMVSLGGLAILLMVLSALLVAALLCALLACACGSGAGKDKIGFPDDAAQQNLIVTNTEAPGADVMDQNFKVPVHISDANVVGTAPTRSGVFGQGGQSFSESGGQQFTQSKITKQMTRGPSRFGTMGMGHSMQDPNRLTYSEWQTFMNSHIGDKLYMCGQDEEHHKGEDYVLQYNYEGKGSVAGSIGCCSELRGEEERLDFLNQLEPKFRTLAEVCAKK</sequence>
<dbReference type="Gene3D" id="2.60.40.60">
    <property type="entry name" value="Cadherins"/>
    <property type="match status" value="6"/>
</dbReference>
<dbReference type="FunFam" id="2.60.40.60:FF:000027">
    <property type="entry name" value="Cadherin 2"/>
    <property type="match status" value="1"/>
</dbReference>
<evidence type="ECO:0000256" key="5">
    <source>
        <dbReference type="ARBA" id="ARBA00022723"/>
    </source>
</evidence>
<evidence type="ECO:0000256" key="10">
    <source>
        <dbReference type="ARBA" id="ARBA00022989"/>
    </source>
</evidence>
<organism evidence="19 20">
    <name type="scientific">Pelobates cultripes</name>
    <name type="common">Western spadefoot toad</name>
    <dbReference type="NCBI Taxonomy" id="61616"/>
    <lineage>
        <taxon>Eukaryota</taxon>
        <taxon>Metazoa</taxon>
        <taxon>Chordata</taxon>
        <taxon>Craniata</taxon>
        <taxon>Vertebrata</taxon>
        <taxon>Euteleostomi</taxon>
        <taxon>Amphibia</taxon>
        <taxon>Batrachia</taxon>
        <taxon>Anura</taxon>
        <taxon>Pelobatoidea</taxon>
        <taxon>Pelobatidae</taxon>
        <taxon>Pelobates</taxon>
    </lineage>
</organism>
<dbReference type="InterPro" id="IPR014868">
    <property type="entry name" value="Cadherin_pro_dom"/>
</dbReference>
<dbReference type="EMBL" id="OW240915">
    <property type="protein sequence ID" value="CAH2285015.1"/>
    <property type="molecule type" value="Genomic_DNA"/>
</dbReference>
<keyword evidence="8 14" id="KW-0130">Cell adhesion</keyword>
<keyword evidence="7 13" id="KW-0106">Calcium</keyword>
<evidence type="ECO:0000256" key="2">
    <source>
        <dbReference type="ARBA" id="ARBA00004568"/>
    </source>
</evidence>
<accession>A0AAD1S088</accession>
<evidence type="ECO:0000313" key="19">
    <source>
        <dbReference type="EMBL" id="CAH2285015.1"/>
    </source>
</evidence>
<feature type="chain" id="PRO_5042062679" evidence="17">
    <location>
        <begin position="29"/>
        <end position="900"/>
    </location>
</feature>
<keyword evidence="17" id="KW-0732">Signal</keyword>
<comment type="function">
    <text evidence="15">A component of desmosome cell-cell junctions which are required for positive regulation of cellular adhesion. Involved in the interaction of plaque proteins and intermediate filaments mediating cell-cell adhesion.</text>
</comment>
<dbReference type="InterPro" id="IPR009122">
    <property type="entry name" value="Desmosomal_cadherin"/>
</dbReference>
<evidence type="ECO:0000313" key="20">
    <source>
        <dbReference type="Proteomes" id="UP001295444"/>
    </source>
</evidence>
<evidence type="ECO:0000256" key="17">
    <source>
        <dbReference type="SAM" id="SignalP"/>
    </source>
</evidence>
<evidence type="ECO:0000256" key="7">
    <source>
        <dbReference type="ARBA" id="ARBA00022837"/>
    </source>
</evidence>
<dbReference type="InterPro" id="IPR002126">
    <property type="entry name" value="Cadherin-like_dom"/>
</dbReference>
<feature type="domain" description="Cadherin" evidence="18">
    <location>
        <begin position="137"/>
        <end position="244"/>
    </location>
</feature>
<dbReference type="Pfam" id="PF08758">
    <property type="entry name" value="Cadherin_pro"/>
    <property type="match status" value="1"/>
</dbReference>
<dbReference type="PRINTS" id="PR01820">
    <property type="entry name" value="DESMOCOLLIN"/>
</dbReference>
<dbReference type="AlphaFoldDB" id="A0AAD1S088"/>
<dbReference type="PROSITE" id="PS00232">
    <property type="entry name" value="CADHERIN_1"/>
    <property type="match status" value="1"/>
</dbReference>
<evidence type="ECO:0000256" key="14">
    <source>
        <dbReference type="RuleBase" id="RU003318"/>
    </source>
</evidence>
<dbReference type="GO" id="GO:0030057">
    <property type="term" value="C:desmosome"/>
    <property type="evidence" value="ECO:0007669"/>
    <property type="project" value="UniProtKB-SubCell"/>
</dbReference>
<dbReference type="Pfam" id="PF01049">
    <property type="entry name" value="CADH_Y-type_LIR"/>
    <property type="match status" value="1"/>
</dbReference>
<feature type="domain" description="Cadherin" evidence="18">
    <location>
        <begin position="358"/>
        <end position="474"/>
    </location>
</feature>
<feature type="transmembrane region" description="Helical" evidence="16">
    <location>
        <begin position="684"/>
        <end position="712"/>
    </location>
</feature>
<dbReference type="Proteomes" id="UP001295444">
    <property type="component" value="Chromosome 04"/>
</dbReference>
<comment type="subcellular location">
    <subcellularLocation>
        <location evidence="2">Cell junction</location>
        <location evidence="2">Desmosome</location>
    </subcellularLocation>
    <subcellularLocation>
        <location evidence="1 14">Cell membrane</location>
        <topology evidence="1 14">Single-pass type I membrane protein</topology>
    </subcellularLocation>
</comment>
<feature type="domain" description="Cadherin" evidence="18">
    <location>
        <begin position="245"/>
        <end position="357"/>
    </location>
</feature>
<keyword evidence="11 16" id="KW-0472">Membrane</keyword>
<dbReference type="FunFam" id="4.10.900.10:FF:000005">
    <property type="entry name" value="Desmocollin 2"/>
    <property type="match status" value="1"/>
</dbReference>
<feature type="domain" description="Cadherin" evidence="18">
    <location>
        <begin position="475"/>
        <end position="579"/>
    </location>
</feature>
<evidence type="ECO:0000256" key="1">
    <source>
        <dbReference type="ARBA" id="ARBA00004251"/>
    </source>
</evidence>
<evidence type="ECO:0000256" key="3">
    <source>
        <dbReference type="ARBA" id="ARBA00022475"/>
    </source>
</evidence>
<dbReference type="SMART" id="SM00112">
    <property type="entry name" value="CA"/>
    <property type="match status" value="4"/>
</dbReference>
<feature type="signal peptide" evidence="17">
    <location>
        <begin position="1"/>
        <end position="28"/>
    </location>
</feature>
<evidence type="ECO:0000256" key="16">
    <source>
        <dbReference type="SAM" id="Phobius"/>
    </source>
</evidence>
<keyword evidence="3" id="KW-1003">Cell membrane</keyword>
<evidence type="ECO:0000256" key="6">
    <source>
        <dbReference type="ARBA" id="ARBA00022737"/>
    </source>
</evidence>
<evidence type="ECO:0000256" key="15">
    <source>
        <dbReference type="RuleBase" id="RU004358"/>
    </source>
</evidence>
<dbReference type="FunFam" id="2.60.40.60:FF:000019">
    <property type="entry name" value="Cadherin 2"/>
    <property type="match status" value="1"/>
</dbReference>
<dbReference type="PROSITE" id="PS50268">
    <property type="entry name" value="CADHERIN_2"/>
    <property type="match status" value="4"/>
</dbReference>
<dbReference type="InterPro" id="IPR015919">
    <property type="entry name" value="Cadherin-like_sf"/>
</dbReference>
<keyword evidence="20" id="KW-1185">Reference proteome</keyword>
<dbReference type="PRINTS" id="PR01818">
    <property type="entry name" value="DESMOCADHERN"/>
</dbReference>
<keyword evidence="5" id="KW-0479">Metal-binding</keyword>
<dbReference type="FunFam" id="2.60.40.60:FF:000068">
    <property type="entry name" value="Desmoglein 1"/>
    <property type="match status" value="1"/>
</dbReference>
<evidence type="ECO:0000256" key="13">
    <source>
        <dbReference type="PROSITE-ProRule" id="PRU00043"/>
    </source>
</evidence>
<dbReference type="GO" id="GO:0005886">
    <property type="term" value="C:plasma membrane"/>
    <property type="evidence" value="ECO:0007669"/>
    <property type="project" value="UniProtKB-SubCell"/>
</dbReference>
<dbReference type="SUPFAM" id="SSF49313">
    <property type="entry name" value="Cadherin-like"/>
    <property type="match status" value="6"/>
</dbReference>
<dbReference type="CDD" id="cd11304">
    <property type="entry name" value="Cadherin_repeat"/>
    <property type="match status" value="4"/>
</dbReference>
<keyword evidence="9" id="KW-0965">Cell junction</keyword>
<evidence type="ECO:0000256" key="4">
    <source>
        <dbReference type="ARBA" id="ARBA00022692"/>
    </source>
</evidence>
<dbReference type="SMART" id="SM01055">
    <property type="entry name" value="Cadherin_pro"/>
    <property type="match status" value="1"/>
</dbReference>
<dbReference type="Gene3D" id="4.10.900.10">
    <property type="entry name" value="TCF3-CBD (Catenin binding domain)"/>
    <property type="match status" value="1"/>
</dbReference>
<dbReference type="GO" id="GO:0007156">
    <property type="term" value="P:homophilic cell adhesion via plasma membrane adhesion molecules"/>
    <property type="evidence" value="ECO:0007669"/>
    <property type="project" value="InterPro"/>
</dbReference>
<dbReference type="GO" id="GO:0005509">
    <property type="term" value="F:calcium ion binding"/>
    <property type="evidence" value="ECO:0007669"/>
    <property type="project" value="UniProtKB-UniRule"/>
</dbReference>
<dbReference type="InterPro" id="IPR050971">
    <property type="entry name" value="Cadherin-domain_protein"/>
</dbReference>
<dbReference type="PRINTS" id="PR00205">
    <property type="entry name" value="CADHERIN"/>
</dbReference>
<keyword evidence="10 16" id="KW-1133">Transmembrane helix</keyword>
<evidence type="ECO:0000259" key="18">
    <source>
        <dbReference type="PROSITE" id="PS50268"/>
    </source>
</evidence>